<dbReference type="InterPro" id="IPR018062">
    <property type="entry name" value="HTH_AraC-typ_CS"/>
</dbReference>
<dbReference type="PANTHER" id="PTHR43280:SF2">
    <property type="entry name" value="HTH-TYPE TRANSCRIPTIONAL REGULATOR EXSA"/>
    <property type="match status" value="1"/>
</dbReference>
<feature type="domain" description="HTH araC/xylS-type" evidence="4">
    <location>
        <begin position="197"/>
        <end position="295"/>
    </location>
</feature>
<evidence type="ECO:0000259" key="4">
    <source>
        <dbReference type="PROSITE" id="PS01124"/>
    </source>
</evidence>
<dbReference type="PANTHER" id="PTHR43280">
    <property type="entry name" value="ARAC-FAMILY TRANSCRIPTIONAL REGULATOR"/>
    <property type="match status" value="1"/>
</dbReference>
<name>A0ABS1EN36_9CLOT</name>
<proteinExistence type="predicted"/>
<dbReference type="InterPro" id="IPR014710">
    <property type="entry name" value="RmlC-like_jellyroll"/>
</dbReference>
<accession>A0ABS1EN36</accession>
<dbReference type="PROSITE" id="PS01124">
    <property type="entry name" value="HTH_ARAC_FAMILY_2"/>
    <property type="match status" value="1"/>
</dbReference>
<comment type="caution">
    <text evidence="5">The sequence shown here is derived from an EMBL/GenBank/DDBJ whole genome shotgun (WGS) entry which is preliminary data.</text>
</comment>
<dbReference type="Pfam" id="PF02311">
    <property type="entry name" value="AraC_binding"/>
    <property type="match status" value="1"/>
</dbReference>
<protein>
    <submittedName>
        <fullName evidence="5">AraC family transcriptional regulator</fullName>
    </submittedName>
</protein>
<evidence type="ECO:0000313" key="6">
    <source>
        <dbReference type="Proteomes" id="UP000596739"/>
    </source>
</evidence>
<keyword evidence="1" id="KW-0805">Transcription regulation</keyword>
<dbReference type="Pfam" id="PF12833">
    <property type="entry name" value="HTH_18"/>
    <property type="match status" value="1"/>
</dbReference>
<dbReference type="InterPro" id="IPR037923">
    <property type="entry name" value="HTH-like"/>
</dbReference>
<dbReference type="PROSITE" id="PS00041">
    <property type="entry name" value="HTH_ARAC_FAMILY_1"/>
    <property type="match status" value="1"/>
</dbReference>
<dbReference type="InterPro" id="IPR018060">
    <property type="entry name" value="HTH_AraC"/>
</dbReference>
<evidence type="ECO:0000256" key="2">
    <source>
        <dbReference type="ARBA" id="ARBA00023125"/>
    </source>
</evidence>
<evidence type="ECO:0000256" key="3">
    <source>
        <dbReference type="ARBA" id="ARBA00023163"/>
    </source>
</evidence>
<organism evidence="5 6">
    <name type="scientific">Clostridium yunnanense</name>
    <dbReference type="NCBI Taxonomy" id="2800325"/>
    <lineage>
        <taxon>Bacteria</taxon>
        <taxon>Bacillati</taxon>
        <taxon>Bacillota</taxon>
        <taxon>Clostridia</taxon>
        <taxon>Eubacteriales</taxon>
        <taxon>Clostridiaceae</taxon>
        <taxon>Clostridium</taxon>
    </lineage>
</organism>
<dbReference type="SUPFAM" id="SSF46689">
    <property type="entry name" value="Homeodomain-like"/>
    <property type="match status" value="1"/>
</dbReference>
<keyword evidence="2" id="KW-0238">DNA-binding</keyword>
<dbReference type="SUPFAM" id="SSF51215">
    <property type="entry name" value="Regulatory protein AraC"/>
    <property type="match status" value="1"/>
</dbReference>
<dbReference type="PRINTS" id="PR00032">
    <property type="entry name" value="HTHARAC"/>
</dbReference>
<keyword evidence="3" id="KW-0804">Transcription</keyword>
<dbReference type="InterPro" id="IPR009057">
    <property type="entry name" value="Homeodomain-like_sf"/>
</dbReference>
<dbReference type="InterPro" id="IPR003313">
    <property type="entry name" value="AraC-bd"/>
</dbReference>
<dbReference type="InterPro" id="IPR020449">
    <property type="entry name" value="Tscrpt_reg_AraC-type_HTH"/>
</dbReference>
<evidence type="ECO:0000256" key="1">
    <source>
        <dbReference type="ARBA" id="ARBA00023015"/>
    </source>
</evidence>
<keyword evidence="6" id="KW-1185">Reference proteome</keyword>
<dbReference type="SMART" id="SM00342">
    <property type="entry name" value="HTH_ARAC"/>
    <property type="match status" value="1"/>
</dbReference>
<evidence type="ECO:0000313" key="5">
    <source>
        <dbReference type="EMBL" id="MBK1810801.1"/>
    </source>
</evidence>
<gene>
    <name evidence="5" type="ORF">JHL18_09145</name>
</gene>
<sequence length="296" mass="34599">MKQGTTQHNIDLDIKIPLGNIVINVFCVNYEAPIPGWGYGNHSHSSYELHFIPYGRGVLRVSNKKYDIEPGIFYLTGPGVFHNQKAEQQDPMCEYCINFEFEVKKVVRTKNKLYLQEEIDDILNRLLATNFWFGKDKFSTTQLFERLISEMENQCVGYYTYIQNLISQIILNALRCYSPQEKSDYSIPKKILNDSRRYIIDKYFEHIDKPLSRKELASTIGTSIRQLNRILQEYYSMSFKEKLAVSRLEQAKYLLLSTDLLIQDISFKTGFSSQSYFNKAFKEYFGTSPGKYRSSQ</sequence>
<dbReference type="Proteomes" id="UP000596739">
    <property type="component" value="Unassembled WGS sequence"/>
</dbReference>
<dbReference type="Gene3D" id="2.60.120.10">
    <property type="entry name" value="Jelly Rolls"/>
    <property type="match status" value="1"/>
</dbReference>
<dbReference type="RefSeq" id="WP_200268384.1">
    <property type="nucleotide sequence ID" value="NZ_JAENHN010000027.1"/>
</dbReference>
<dbReference type="Gene3D" id="1.10.10.60">
    <property type="entry name" value="Homeodomain-like"/>
    <property type="match status" value="1"/>
</dbReference>
<reference evidence="6" key="1">
    <citation type="submission" date="2021-01" db="EMBL/GenBank/DDBJ databases">
        <title>Genome public.</title>
        <authorList>
            <person name="Liu C."/>
            <person name="Sun Q."/>
        </authorList>
    </citation>
    <scope>NUCLEOTIDE SEQUENCE [LARGE SCALE GENOMIC DNA]</scope>
    <source>
        <strain evidence="6">YIM B02505</strain>
    </source>
</reference>
<dbReference type="EMBL" id="JAENHN010000027">
    <property type="protein sequence ID" value="MBK1810801.1"/>
    <property type="molecule type" value="Genomic_DNA"/>
</dbReference>